<protein>
    <submittedName>
        <fullName evidence="4">Ketoacyl-ACP synthase III family protein</fullName>
    </submittedName>
</protein>
<evidence type="ECO:0000313" key="4">
    <source>
        <dbReference type="EMBL" id="MFC6083312.1"/>
    </source>
</evidence>
<dbReference type="InterPro" id="IPR016039">
    <property type="entry name" value="Thiolase-like"/>
</dbReference>
<dbReference type="EMBL" id="JBHSRF010000027">
    <property type="protein sequence ID" value="MFC6083312.1"/>
    <property type="molecule type" value="Genomic_DNA"/>
</dbReference>
<keyword evidence="5" id="KW-1185">Reference proteome</keyword>
<dbReference type="PANTHER" id="PTHR34069">
    <property type="entry name" value="3-OXOACYL-[ACYL-CARRIER-PROTEIN] SYNTHASE 3"/>
    <property type="match status" value="1"/>
</dbReference>
<evidence type="ECO:0000259" key="3">
    <source>
        <dbReference type="Pfam" id="PF08541"/>
    </source>
</evidence>
<organism evidence="4 5">
    <name type="scientific">Sphaerisporangium aureirubrum</name>
    <dbReference type="NCBI Taxonomy" id="1544736"/>
    <lineage>
        <taxon>Bacteria</taxon>
        <taxon>Bacillati</taxon>
        <taxon>Actinomycetota</taxon>
        <taxon>Actinomycetes</taxon>
        <taxon>Streptosporangiales</taxon>
        <taxon>Streptosporangiaceae</taxon>
        <taxon>Sphaerisporangium</taxon>
    </lineage>
</organism>
<proteinExistence type="predicted"/>
<dbReference type="InterPro" id="IPR013747">
    <property type="entry name" value="ACP_syn_III_C"/>
</dbReference>
<dbReference type="RefSeq" id="WP_380755101.1">
    <property type="nucleotide sequence ID" value="NZ_JBHSRF010000027.1"/>
</dbReference>
<comment type="caution">
    <text evidence="4">The sequence shown here is derived from an EMBL/GenBank/DDBJ whole genome shotgun (WGS) entry which is preliminary data.</text>
</comment>
<evidence type="ECO:0000313" key="5">
    <source>
        <dbReference type="Proteomes" id="UP001596137"/>
    </source>
</evidence>
<keyword evidence="1" id="KW-0808">Transferase</keyword>
<sequence>MRLDGVHIAGVGVCLPGVMDTREAAGRGVPGAAEAVESGWTGVAVAGERPAPEMAAEAAQQALARSAHGPADIAVLMYASILPHGPEGWPPQTYVQRRVVGGTIPAVEIRQQCNGMLGGVELAACFLTAHDRLAALVTGADNFGTPMFDRWRYAAAAGTNRTSITGDAGAALVLSRKGGFARLCAVGSMSVPWLEDLFRSGIPLFPPEPTLGRIPDVGARFADYRRRDPAAFAAAKDALSRARAELARRTLDEAGVTADQITRVTHVFAGARPYVEGVLTPLGIDASRGMLEFGRRLGHLGTCDPVVALDHLVATGGVVPGDHVLMLSNGGASLACAVVEITGRPAWLTAPPRTAGAAR</sequence>
<dbReference type="Proteomes" id="UP001596137">
    <property type="component" value="Unassembled WGS sequence"/>
</dbReference>
<dbReference type="Pfam" id="PF08541">
    <property type="entry name" value="ACP_syn_III_C"/>
    <property type="match status" value="1"/>
</dbReference>
<accession>A0ABW1NKR1</accession>
<dbReference type="PANTHER" id="PTHR34069:SF2">
    <property type="entry name" value="BETA-KETOACYL-[ACYL-CARRIER-PROTEIN] SYNTHASE III"/>
    <property type="match status" value="1"/>
</dbReference>
<evidence type="ECO:0000256" key="2">
    <source>
        <dbReference type="ARBA" id="ARBA00023315"/>
    </source>
</evidence>
<keyword evidence="2" id="KW-0012">Acyltransferase</keyword>
<dbReference type="Gene3D" id="3.40.47.10">
    <property type="match status" value="2"/>
</dbReference>
<name>A0ABW1NKR1_9ACTN</name>
<dbReference type="CDD" id="cd00827">
    <property type="entry name" value="init_cond_enzymes"/>
    <property type="match status" value="1"/>
</dbReference>
<gene>
    <name evidence="4" type="ORF">ACFP1K_19220</name>
</gene>
<reference evidence="5" key="1">
    <citation type="journal article" date="2019" name="Int. J. Syst. Evol. Microbiol.">
        <title>The Global Catalogue of Microorganisms (GCM) 10K type strain sequencing project: providing services to taxonomists for standard genome sequencing and annotation.</title>
        <authorList>
            <consortium name="The Broad Institute Genomics Platform"/>
            <consortium name="The Broad Institute Genome Sequencing Center for Infectious Disease"/>
            <person name="Wu L."/>
            <person name="Ma J."/>
        </authorList>
    </citation>
    <scope>NUCLEOTIDE SEQUENCE [LARGE SCALE GENOMIC DNA]</scope>
    <source>
        <strain evidence="5">JCM 30346</strain>
    </source>
</reference>
<evidence type="ECO:0000256" key="1">
    <source>
        <dbReference type="ARBA" id="ARBA00022679"/>
    </source>
</evidence>
<feature type="domain" description="Beta-ketoacyl-[acyl-carrier-protein] synthase III C-terminal" evidence="3">
    <location>
        <begin position="251"/>
        <end position="340"/>
    </location>
</feature>
<dbReference type="SUPFAM" id="SSF53901">
    <property type="entry name" value="Thiolase-like"/>
    <property type="match status" value="1"/>
</dbReference>